<feature type="active site" description="Charge relay system" evidence="6">
    <location>
        <position position="335"/>
    </location>
</feature>
<reference evidence="9 10" key="1">
    <citation type="submission" date="2022-05" db="EMBL/GenBank/DDBJ databases">
        <title>Genome Sequencing of Bee-Associated Microbes.</title>
        <authorList>
            <person name="Dunlap C."/>
        </authorList>
    </citation>
    <scope>NUCLEOTIDE SEQUENCE [LARGE SCALE GENOMIC DNA]</scope>
    <source>
        <strain evidence="9 10">NRRL NRS-1438</strain>
    </source>
</reference>
<dbReference type="EMBL" id="JAMDLW010000031">
    <property type="protein sequence ID" value="MCY9522122.1"/>
    <property type="molecule type" value="Genomic_DNA"/>
</dbReference>
<sequence>MMRKFCLLLLIGLLAASFTFAEEYISAQEAKTRYLISFQTSIDYSLIHTLEGEIVREYQDMPVVLVEISESNASKLNDYSQIQFYEPDLKIKGAPEIEALFESSIGPEGIAPLSQSAQEIPWGIEKVNALKVQEKGFTGKSIKIGIIDSGIDYKHDDLLVCGGISFVDGNPDYLDDNGHGTSVAGIIGARNNNIGVIGIAPESELYAIKVLDSNANGNISDVVSGIEWSIKNNMNIVNLSLETTTDSKTLKKVVKEAYKKGLLLVSAAGNYGFNEGDTIAYPAAYKEVIAVGAINSRNERTFYSASGKDLELMAPGASIFTTSLNNQYAMNLGTSMASSHVAGVAALIWQAHPQLENKDIRKILDRTATEMGEKRLYGYGLVDAWKAFDDIMK</sequence>
<accession>A0ABT4DXP5</accession>
<dbReference type="PANTHER" id="PTHR43806:SF11">
    <property type="entry name" value="CEREVISIN-RELATED"/>
    <property type="match status" value="1"/>
</dbReference>
<gene>
    <name evidence="9" type="ORF">M5X09_21100</name>
</gene>
<keyword evidence="4 6" id="KW-0378">Hydrolase</keyword>
<evidence type="ECO:0000256" key="3">
    <source>
        <dbReference type="ARBA" id="ARBA00022723"/>
    </source>
</evidence>
<feature type="active site" description="Charge relay system" evidence="6">
    <location>
        <position position="148"/>
    </location>
</feature>
<dbReference type="InterPro" id="IPR000209">
    <property type="entry name" value="Peptidase_S8/S53_dom"/>
</dbReference>
<dbReference type="PROSITE" id="PS51892">
    <property type="entry name" value="SUBTILASE"/>
    <property type="match status" value="1"/>
</dbReference>
<evidence type="ECO:0000256" key="1">
    <source>
        <dbReference type="ARBA" id="ARBA00011073"/>
    </source>
</evidence>
<evidence type="ECO:0000256" key="6">
    <source>
        <dbReference type="PROSITE-ProRule" id="PRU01240"/>
    </source>
</evidence>
<dbReference type="InterPro" id="IPR023827">
    <property type="entry name" value="Peptidase_S8_Asp-AS"/>
</dbReference>
<feature type="active site" description="Charge relay system" evidence="6">
    <location>
        <position position="179"/>
    </location>
</feature>
<dbReference type="PROSITE" id="PS00136">
    <property type="entry name" value="SUBTILASE_ASP"/>
    <property type="match status" value="1"/>
</dbReference>
<evidence type="ECO:0000313" key="10">
    <source>
        <dbReference type="Proteomes" id="UP001207626"/>
    </source>
</evidence>
<feature type="chain" id="PRO_5046861974" evidence="7">
    <location>
        <begin position="22"/>
        <end position="393"/>
    </location>
</feature>
<dbReference type="InterPro" id="IPR022398">
    <property type="entry name" value="Peptidase_S8_His-AS"/>
</dbReference>
<dbReference type="Gene3D" id="3.30.70.80">
    <property type="entry name" value="Peptidase S8 propeptide/proteinase inhibitor I9"/>
    <property type="match status" value="1"/>
</dbReference>
<evidence type="ECO:0000256" key="4">
    <source>
        <dbReference type="ARBA" id="ARBA00022801"/>
    </source>
</evidence>
<feature type="signal peptide" evidence="7">
    <location>
        <begin position="1"/>
        <end position="21"/>
    </location>
</feature>
<keyword evidence="7" id="KW-0732">Signal</keyword>
<evidence type="ECO:0000256" key="5">
    <source>
        <dbReference type="ARBA" id="ARBA00022825"/>
    </source>
</evidence>
<evidence type="ECO:0000259" key="8">
    <source>
        <dbReference type="Pfam" id="PF00082"/>
    </source>
</evidence>
<keyword evidence="10" id="KW-1185">Reference proteome</keyword>
<dbReference type="InterPro" id="IPR015500">
    <property type="entry name" value="Peptidase_S8_subtilisin-rel"/>
</dbReference>
<name>A0ABT4DXP5_9BACL</name>
<dbReference type="PANTHER" id="PTHR43806">
    <property type="entry name" value="PEPTIDASE S8"/>
    <property type="match status" value="1"/>
</dbReference>
<protein>
    <submittedName>
        <fullName evidence="9">S8 family peptidase</fullName>
    </submittedName>
</protein>
<comment type="similarity">
    <text evidence="1 6">Belongs to the peptidase S8 family.</text>
</comment>
<dbReference type="InterPro" id="IPR050131">
    <property type="entry name" value="Peptidase_S8_subtilisin-like"/>
</dbReference>
<keyword evidence="5 6" id="KW-0720">Serine protease</keyword>
<keyword evidence="3" id="KW-0479">Metal-binding</keyword>
<dbReference type="PROSITE" id="PS00137">
    <property type="entry name" value="SUBTILASE_HIS"/>
    <property type="match status" value="1"/>
</dbReference>
<dbReference type="CDD" id="cd07477">
    <property type="entry name" value="Peptidases_S8_Subtilisin_subset"/>
    <property type="match status" value="1"/>
</dbReference>
<dbReference type="InterPro" id="IPR034202">
    <property type="entry name" value="Subtilisin_Carlsberg-like"/>
</dbReference>
<evidence type="ECO:0000313" key="9">
    <source>
        <dbReference type="EMBL" id="MCY9522122.1"/>
    </source>
</evidence>
<organism evidence="9 10">
    <name type="scientific">Paenibacillus apiarius</name>
    <dbReference type="NCBI Taxonomy" id="46240"/>
    <lineage>
        <taxon>Bacteria</taxon>
        <taxon>Bacillati</taxon>
        <taxon>Bacillota</taxon>
        <taxon>Bacilli</taxon>
        <taxon>Bacillales</taxon>
        <taxon>Paenibacillaceae</taxon>
        <taxon>Paenibacillus</taxon>
    </lineage>
</organism>
<keyword evidence="2 6" id="KW-0645">Protease</keyword>
<dbReference type="InterPro" id="IPR036852">
    <property type="entry name" value="Peptidase_S8/S53_dom_sf"/>
</dbReference>
<evidence type="ECO:0000256" key="7">
    <source>
        <dbReference type="SAM" id="SignalP"/>
    </source>
</evidence>
<evidence type="ECO:0000256" key="2">
    <source>
        <dbReference type="ARBA" id="ARBA00022670"/>
    </source>
</evidence>
<dbReference type="RefSeq" id="WP_268601305.1">
    <property type="nucleotide sequence ID" value="NZ_JAMDLV010000072.1"/>
</dbReference>
<feature type="domain" description="Peptidase S8/S53" evidence="8">
    <location>
        <begin position="139"/>
        <end position="380"/>
    </location>
</feature>
<dbReference type="SUPFAM" id="SSF52743">
    <property type="entry name" value="Subtilisin-like"/>
    <property type="match status" value="1"/>
</dbReference>
<dbReference type="Pfam" id="PF00082">
    <property type="entry name" value="Peptidase_S8"/>
    <property type="match status" value="1"/>
</dbReference>
<proteinExistence type="inferred from homology"/>
<comment type="caution">
    <text evidence="9">The sequence shown here is derived from an EMBL/GenBank/DDBJ whole genome shotgun (WGS) entry which is preliminary data.</text>
</comment>
<dbReference type="Gene3D" id="3.40.50.200">
    <property type="entry name" value="Peptidase S8/S53 domain"/>
    <property type="match status" value="1"/>
</dbReference>
<dbReference type="Proteomes" id="UP001207626">
    <property type="component" value="Unassembled WGS sequence"/>
</dbReference>
<dbReference type="InterPro" id="IPR037045">
    <property type="entry name" value="S8pro/Inhibitor_I9_sf"/>
</dbReference>
<dbReference type="PRINTS" id="PR00723">
    <property type="entry name" value="SUBTILISIN"/>
</dbReference>